<reference evidence="2" key="1">
    <citation type="submission" date="2022-07" db="EMBL/GenBank/DDBJ databases">
        <title>Genome Sequence of Physisporinus lineatus.</title>
        <authorList>
            <person name="Buettner E."/>
        </authorList>
    </citation>
    <scope>NUCLEOTIDE SEQUENCE</scope>
    <source>
        <strain evidence="2">VT162</strain>
    </source>
</reference>
<dbReference type="Proteomes" id="UP001212997">
    <property type="component" value="Unassembled WGS sequence"/>
</dbReference>
<sequence length="132" mass="14234">MKLTINSFSAVSFFALASQLALAKPVVDKRDVFVPKIITPDASTVWHSGETQTVTWDISDAPQNVTNTAGFIILRSSGISTSVILADNFNILDAQVQLTVPNVLTRDDFSIILVGSSGNHSPDFHIEGKSFV</sequence>
<dbReference type="AlphaFoldDB" id="A0AAD5V3A1"/>
<feature type="signal peptide" evidence="1">
    <location>
        <begin position="1"/>
        <end position="23"/>
    </location>
</feature>
<evidence type="ECO:0000313" key="2">
    <source>
        <dbReference type="EMBL" id="KAJ3483181.1"/>
    </source>
</evidence>
<proteinExistence type="predicted"/>
<keyword evidence="3" id="KW-1185">Reference proteome</keyword>
<evidence type="ECO:0000313" key="3">
    <source>
        <dbReference type="Proteomes" id="UP001212997"/>
    </source>
</evidence>
<feature type="chain" id="PRO_5042287236" evidence="1">
    <location>
        <begin position="24"/>
        <end position="132"/>
    </location>
</feature>
<gene>
    <name evidence="2" type="ORF">NLI96_g6478</name>
</gene>
<protein>
    <submittedName>
        <fullName evidence="2">Uncharacterized protein</fullName>
    </submittedName>
</protein>
<comment type="caution">
    <text evidence="2">The sequence shown here is derived from an EMBL/GenBank/DDBJ whole genome shotgun (WGS) entry which is preliminary data.</text>
</comment>
<dbReference type="EMBL" id="JANAWD010000238">
    <property type="protein sequence ID" value="KAJ3483181.1"/>
    <property type="molecule type" value="Genomic_DNA"/>
</dbReference>
<name>A0AAD5V3A1_9APHY</name>
<keyword evidence="1" id="KW-0732">Signal</keyword>
<organism evidence="2 3">
    <name type="scientific">Meripilus lineatus</name>
    <dbReference type="NCBI Taxonomy" id="2056292"/>
    <lineage>
        <taxon>Eukaryota</taxon>
        <taxon>Fungi</taxon>
        <taxon>Dikarya</taxon>
        <taxon>Basidiomycota</taxon>
        <taxon>Agaricomycotina</taxon>
        <taxon>Agaricomycetes</taxon>
        <taxon>Polyporales</taxon>
        <taxon>Meripilaceae</taxon>
        <taxon>Meripilus</taxon>
    </lineage>
</organism>
<accession>A0AAD5V3A1</accession>
<evidence type="ECO:0000256" key="1">
    <source>
        <dbReference type="SAM" id="SignalP"/>
    </source>
</evidence>